<evidence type="ECO:0000313" key="2">
    <source>
        <dbReference type="Proteomes" id="UP001055057"/>
    </source>
</evidence>
<evidence type="ECO:0000313" key="1">
    <source>
        <dbReference type="EMBL" id="GJE59654.1"/>
    </source>
</evidence>
<proteinExistence type="predicted"/>
<comment type="caution">
    <text evidence="1">The sequence shown here is derived from an EMBL/GenBank/DDBJ whole genome shotgun (WGS) entry which is preliminary data.</text>
</comment>
<dbReference type="EMBL" id="BPRB01000087">
    <property type="protein sequence ID" value="GJE59654.1"/>
    <property type="molecule type" value="Genomic_DNA"/>
</dbReference>
<gene>
    <name evidence="1" type="ORF">MPOCJGCO_1752</name>
</gene>
<organism evidence="1 2">
    <name type="scientific">Methylobacterium trifolii</name>
    <dbReference type="NCBI Taxonomy" id="1003092"/>
    <lineage>
        <taxon>Bacteria</taxon>
        <taxon>Pseudomonadati</taxon>
        <taxon>Pseudomonadota</taxon>
        <taxon>Alphaproteobacteria</taxon>
        <taxon>Hyphomicrobiales</taxon>
        <taxon>Methylobacteriaceae</taxon>
        <taxon>Methylobacterium</taxon>
    </lineage>
</organism>
<name>A0ABQ4TWL7_9HYPH</name>
<dbReference type="Pfam" id="PF11149">
    <property type="entry name" value="DUF2924"/>
    <property type="match status" value="1"/>
</dbReference>
<reference evidence="1" key="2">
    <citation type="submission" date="2021-08" db="EMBL/GenBank/DDBJ databases">
        <authorList>
            <person name="Tani A."/>
            <person name="Ola A."/>
            <person name="Ogura Y."/>
            <person name="Katsura K."/>
            <person name="Hayashi T."/>
        </authorList>
    </citation>
    <scope>NUCLEOTIDE SEQUENCE</scope>
    <source>
        <strain evidence="1">DSM 23632</strain>
    </source>
</reference>
<evidence type="ECO:0008006" key="3">
    <source>
        <dbReference type="Google" id="ProtNLM"/>
    </source>
</evidence>
<accession>A0ABQ4TWL7</accession>
<reference evidence="1" key="1">
    <citation type="journal article" date="2021" name="Front. Microbiol.">
        <title>Comprehensive Comparative Genomics and Phenotyping of Methylobacterium Species.</title>
        <authorList>
            <person name="Alessa O."/>
            <person name="Ogura Y."/>
            <person name="Fujitani Y."/>
            <person name="Takami H."/>
            <person name="Hayashi T."/>
            <person name="Sahin N."/>
            <person name="Tani A."/>
        </authorList>
    </citation>
    <scope>NUCLEOTIDE SEQUENCE</scope>
    <source>
        <strain evidence="1">DSM 23632</strain>
    </source>
</reference>
<sequence>MGARLKPPARSVPLGIALERLAGMDQAGLRRRWRSCFGRPAPEGLSPALLYRALAYRFQAEALGDLDRSTVQTMARLAADLDGAAVPPLPELAAIKPGTLLVREWEGVLHIVTVLEAGFAWQGRHYDSLSALARSITGTAWNGPRFFGLRKASSDGKQRVATATAVDSEGARP</sequence>
<protein>
    <recommendedName>
        <fullName evidence="3">DUF2924 domain-containing protein</fullName>
    </recommendedName>
</protein>
<keyword evidence="2" id="KW-1185">Reference proteome</keyword>
<dbReference type="InterPro" id="IPR021322">
    <property type="entry name" value="DUF2924"/>
</dbReference>
<dbReference type="Proteomes" id="UP001055057">
    <property type="component" value="Unassembled WGS sequence"/>
</dbReference>